<keyword evidence="1" id="KW-0413">Isomerase</keyword>
<dbReference type="PANTHER" id="PTHR23309">
    <property type="entry name" value="3-HYDROXYACYL-COA DEHYROGENASE"/>
    <property type="match status" value="1"/>
</dbReference>
<name>A0A9R1UYP2_LACSA</name>
<evidence type="ECO:0000256" key="2">
    <source>
        <dbReference type="ARBA" id="ARBA00023239"/>
    </source>
</evidence>
<accession>A0A9R1UYP2</accession>
<dbReference type="CDD" id="cd06558">
    <property type="entry name" value="crotonase-like"/>
    <property type="match status" value="1"/>
</dbReference>
<dbReference type="SUPFAM" id="SSF51735">
    <property type="entry name" value="NAD(P)-binding Rossmann-fold domains"/>
    <property type="match status" value="1"/>
</dbReference>
<dbReference type="GO" id="GO:0016853">
    <property type="term" value="F:isomerase activity"/>
    <property type="evidence" value="ECO:0007669"/>
    <property type="project" value="UniProtKB-KW"/>
</dbReference>
<dbReference type="AlphaFoldDB" id="A0A9R1UYP2"/>
<dbReference type="SUPFAM" id="SSF52096">
    <property type="entry name" value="ClpP/crotonase"/>
    <property type="match status" value="1"/>
</dbReference>
<dbReference type="PANTHER" id="PTHR23309:SF40">
    <property type="entry name" value="3-HYDROXYACYL-COA DEHYDROGENASE-RELATED"/>
    <property type="match status" value="1"/>
</dbReference>
<dbReference type="GO" id="GO:0005777">
    <property type="term" value="C:peroxisome"/>
    <property type="evidence" value="ECO:0000318"/>
    <property type="project" value="GO_Central"/>
</dbReference>
<evidence type="ECO:0000256" key="3">
    <source>
        <dbReference type="ARBA" id="ARBA00023268"/>
    </source>
</evidence>
<dbReference type="Pfam" id="PF02737">
    <property type="entry name" value="3HCDH_N"/>
    <property type="match status" value="1"/>
</dbReference>
<sequence>MKGEALLVGKNGRFSGGFDINVFQKAHKTGDISQLPDVSVALVTNTIEVVVVQGLALGGGLELAMGCHACVAAPRAQLGLPKFSLGVMPGFGGTQRLPRLLGLSKAIDMMLISKPRLSEEGEKLGLIDAIVPPQELLKALDIAEARKLWAHSLHRTDKIGSLLEAREIIKAARQHVKRTFPNLPQHQACLDVIEEGIFRGGYAGVLKVFNELVVKDTSKGLVHIFFAQCAISKVPKVTDVGLKLRRVKKVDVIGVGLMGEKALSLVNGVLDYSQFKDVDMVIEAVIENILLKQKIFSEIENICPPHCILATNTSTIDLNLIGAKIKSQDQVIGARFFSPAHMMPLLEIVRTEKTM</sequence>
<dbReference type="Pfam" id="PF00378">
    <property type="entry name" value="ECH_1"/>
    <property type="match status" value="1"/>
</dbReference>
<dbReference type="InterPro" id="IPR029045">
    <property type="entry name" value="ClpP/crotonase-like_dom_sf"/>
</dbReference>
<keyword evidence="6" id="KW-1185">Reference proteome</keyword>
<evidence type="ECO:0000256" key="1">
    <source>
        <dbReference type="ARBA" id="ARBA00023235"/>
    </source>
</evidence>
<keyword evidence="2" id="KW-0456">Lyase</keyword>
<dbReference type="Gene3D" id="3.90.226.10">
    <property type="entry name" value="2-enoyl-CoA Hydratase, Chain A, domain 1"/>
    <property type="match status" value="1"/>
</dbReference>
<dbReference type="GO" id="GO:0070403">
    <property type="term" value="F:NAD+ binding"/>
    <property type="evidence" value="ECO:0007669"/>
    <property type="project" value="InterPro"/>
</dbReference>
<gene>
    <name evidence="5" type="ORF">LSAT_V11C700351410</name>
</gene>
<proteinExistence type="predicted"/>
<organism evidence="5 6">
    <name type="scientific">Lactuca sativa</name>
    <name type="common">Garden lettuce</name>
    <dbReference type="NCBI Taxonomy" id="4236"/>
    <lineage>
        <taxon>Eukaryota</taxon>
        <taxon>Viridiplantae</taxon>
        <taxon>Streptophyta</taxon>
        <taxon>Embryophyta</taxon>
        <taxon>Tracheophyta</taxon>
        <taxon>Spermatophyta</taxon>
        <taxon>Magnoliopsida</taxon>
        <taxon>eudicotyledons</taxon>
        <taxon>Gunneridae</taxon>
        <taxon>Pentapetalae</taxon>
        <taxon>asterids</taxon>
        <taxon>campanulids</taxon>
        <taxon>Asterales</taxon>
        <taxon>Asteraceae</taxon>
        <taxon>Cichorioideae</taxon>
        <taxon>Cichorieae</taxon>
        <taxon>Lactucinae</taxon>
        <taxon>Lactuca</taxon>
    </lineage>
</organism>
<evidence type="ECO:0000313" key="6">
    <source>
        <dbReference type="Proteomes" id="UP000235145"/>
    </source>
</evidence>
<evidence type="ECO:0000313" key="5">
    <source>
        <dbReference type="EMBL" id="KAJ0195704.1"/>
    </source>
</evidence>
<protein>
    <recommendedName>
        <fullName evidence="4">3-hydroxyacyl-CoA dehydrogenase NAD binding domain-containing protein</fullName>
    </recommendedName>
</protein>
<dbReference type="Gene3D" id="3.40.50.720">
    <property type="entry name" value="NAD(P)-binding Rossmann-like Domain"/>
    <property type="match status" value="1"/>
</dbReference>
<reference evidence="5 6" key="1">
    <citation type="journal article" date="2017" name="Nat. Commun.">
        <title>Genome assembly with in vitro proximity ligation data and whole-genome triplication in lettuce.</title>
        <authorList>
            <person name="Reyes-Chin-Wo S."/>
            <person name="Wang Z."/>
            <person name="Yang X."/>
            <person name="Kozik A."/>
            <person name="Arikit S."/>
            <person name="Song C."/>
            <person name="Xia L."/>
            <person name="Froenicke L."/>
            <person name="Lavelle D.O."/>
            <person name="Truco M.J."/>
            <person name="Xia R."/>
            <person name="Zhu S."/>
            <person name="Xu C."/>
            <person name="Xu H."/>
            <person name="Xu X."/>
            <person name="Cox K."/>
            <person name="Korf I."/>
            <person name="Meyers B.C."/>
            <person name="Michelmore R.W."/>
        </authorList>
    </citation>
    <scope>NUCLEOTIDE SEQUENCE [LARGE SCALE GENOMIC DNA]</scope>
    <source>
        <strain evidence="6">cv. Salinas</strain>
        <tissue evidence="5">Seedlings</tissue>
    </source>
</reference>
<dbReference type="GO" id="GO:0016829">
    <property type="term" value="F:lyase activity"/>
    <property type="evidence" value="ECO:0007669"/>
    <property type="project" value="UniProtKB-KW"/>
</dbReference>
<dbReference type="InterPro" id="IPR001753">
    <property type="entry name" value="Enoyl-CoA_hydra/iso"/>
</dbReference>
<keyword evidence="3" id="KW-0511">Multifunctional enzyme</keyword>
<dbReference type="GO" id="GO:0003857">
    <property type="term" value="F:(3S)-3-hydroxyacyl-CoA dehydrogenase (NAD+) activity"/>
    <property type="evidence" value="ECO:0000318"/>
    <property type="project" value="GO_Central"/>
</dbReference>
<evidence type="ECO:0000259" key="4">
    <source>
        <dbReference type="Pfam" id="PF02737"/>
    </source>
</evidence>
<dbReference type="InterPro" id="IPR006176">
    <property type="entry name" value="3-OHacyl-CoA_DH_NAD-bd"/>
</dbReference>
<dbReference type="GO" id="GO:0006635">
    <property type="term" value="P:fatty acid beta-oxidation"/>
    <property type="evidence" value="ECO:0000318"/>
    <property type="project" value="GO_Central"/>
</dbReference>
<dbReference type="EMBL" id="NBSK02000007">
    <property type="protein sequence ID" value="KAJ0195704.1"/>
    <property type="molecule type" value="Genomic_DNA"/>
</dbReference>
<feature type="domain" description="3-hydroxyacyl-CoA dehydrogenase NAD binding" evidence="4">
    <location>
        <begin position="260"/>
        <end position="354"/>
    </location>
</feature>
<dbReference type="InterPro" id="IPR036291">
    <property type="entry name" value="NAD(P)-bd_dom_sf"/>
</dbReference>
<dbReference type="Proteomes" id="UP000235145">
    <property type="component" value="Unassembled WGS sequence"/>
</dbReference>
<comment type="caution">
    <text evidence="5">The sequence shown here is derived from an EMBL/GenBank/DDBJ whole genome shotgun (WGS) entry which is preliminary data.</text>
</comment>